<dbReference type="Gene3D" id="2.60.40.2810">
    <property type="match status" value="4"/>
</dbReference>
<dbReference type="Pfam" id="PF00160">
    <property type="entry name" value="Pro_isomerase"/>
    <property type="match status" value="1"/>
</dbReference>
<dbReference type="Pfam" id="PF05345">
    <property type="entry name" value="He_PIG"/>
    <property type="match status" value="1"/>
</dbReference>
<organism evidence="6 7">
    <name type="scientific">Roseimaritima multifibrata</name>
    <dbReference type="NCBI Taxonomy" id="1930274"/>
    <lineage>
        <taxon>Bacteria</taxon>
        <taxon>Pseudomonadati</taxon>
        <taxon>Planctomycetota</taxon>
        <taxon>Planctomycetia</taxon>
        <taxon>Pirellulales</taxon>
        <taxon>Pirellulaceae</taxon>
        <taxon>Roseimaritima</taxon>
    </lineage>
</organism>
<dbReference type="Gene3D" id="3.40.30.10">
    <property type="entry name" value="Glutaredoxin"/>
    <property type="match status" value="1"/>
</dbReference>
<feature type="compositionally biased region" description="Low complexity" evidence="4">
    <location>
        <begin position="1140"/>
        <end position="1156"/>
    </location>
</feature>
<feature type="compositionally biased region" description="Low complexity" evidence="4">
    <location>
        <begin position="1497"/>
        <end position="1509"/>
    </location>
</feature>
<dbReference type="InterPro" id="IPR002130">
    <property type="entry name" value="Cyclophilin-type_PPIase_dom"/>
</dbReference>
<keyword evidence="2" id="KW-0697">Rotamase</keyword>
<dbReference type="PANTHER" id="PTHR45625">
    <property type="entry name" value="PEPTIDYL-PROLYL CIS-TRANS ISOMERASE-RELATED"/>
    <property type="match status" value="1"/>
</dbReference>
<dbReference type="Pfam" id="PF17963">
    <property type="entry name" value="Big_9"/>
    <property type="match status" value="4"/>
</dbReference>
<protein>
    <recommendedName>
        <fullName evidence="1">peptidylprolyl isomerase</fullName>
        <ecNumber evidence="1">5.2.1.8</ecNumber>
    </recommendedName>
</protein>
<evidence type="ECO:0000256" key="2">
    <source>
        <dbReference type="ARBA" id="ARBA00023110"/>
    </source>
</evidence>
<dbReference type="InterPro" id="IPR036249">
    <property type="entry name" value="Thioredoxin-like_sf"/>
</dbReference>
<dbReference type="EMBL" id="CP036262">
    <property type="protein sequence ID" value="QDS93782.1"/>
    <property type="molecule type" value="Genomic_DNA"/>
</dbReference>
<evidence type="ECO:0000259" key="5">
    <source>
        <dbReference type="PROSITE" id="PS50072"/>
    </source>
</evidence>
<name>A0A517MFW6_9BACT</name>
<dbReference type="InterPro" id="IPR029000">
    <property type="entry name" value="Cyclophilin-like_dom_sf"/>
</dbReference>
<reference evidence="6 7" key="1">
    <citation type="submission" date="2019-02" db="EMBL/GenBank/DDBJ databases">
        <title>Deep-cultivation of Planctomycetes and their phenomic and genomic characterization uncovers novel biology.</title>
        <authorList>
            <person name="Wiegand S."/>
            <person name="Jogler M."/>
            <person name="Boedeker C."/>
            <person name="Pinto D."/>
            <person name="Vollmers J."/>
            <person name="Rivas-Marin E."/>
            <person name="Kohn T."/>
            <person name="Peeters S.H."/>
            <person name="Heuer A."/>
            <person name="Rast P."/>
            <person name="Oberbeckmann S."/>
            <person name="Bunk B."/>
            <person name="Jeske O."/>
            <person name="Meyerdierks A."/>
            <person name="Storesund J.E."/>
            <person name="Kallscheuer N."/>
            <person name="Luecker S."/>
            <person name="Lage O.M."/>
            <person name="Pohl T."/>
            <person name="Merkel B.J."/>
            <person name="Hornburger P."/>
            <person name="Mueller R.-W."/>
            <person name="Bruemmer F."/>
            <person name="Labrenz M."/>
            <person name="Spormann A.M."/>
            <person name="Op den Camp H."/>
            <person name="Overmann J."/>
            <person name="Amann R."/>
            <person name="Jetten M.S.M."/>
            <person name="Mascher T."/>
            <person name="Medema M.H."/>
            <person name="Devos D.P."/>
            <person name="Kaster A.-K."/>
            <person name="Ovreas L."/>
            <person name="Rohde M."/>
            <person name="Galperin M.Y."/>
            <person name="Jogler C."/>
        </authorList>
    </citation>
    <scope>NUCLEOTIDE SEQUENCE [LARGE SCALE GENOMIC DNA]</scope>
    <source>
        <strain evidence="6 7">FF011L</strain>
    </source>
</reference>
<feature type="domain" description="PPIase cyclophilin-type" evidence="5">
    <location>
        <begin position="262"/>
        <end position="414"/>
    </location>
</feature>
<dbReference type="GO" id="GO:0005509">
    <property type="term" value="F:calcium ion binding"/>
    <property type="evidence" value="ECO:0007669"/>
    <property type="project" value="InterPro"/>
</dbReference>
<dbReference type="PRINTS" id="PR00153">
    <property type="entry name" value="CSAPPISMRASE"/>
</dbReference>
<dbReference type="SUPFAM" id="SSF52833">
    <property type="entry name" value="Thioredoxin-like"/>
    <property type="match status" value="1"/>
</dbReference>
<dbReference type="InterPro" id="IPR015919">
    <property type="entry name" value="Cadherin-like_sf"/>
</dbReference>
<feature type="region of interest" description="Disordered" evidence="4">
    <location>
        <begin position="1497"/>
        <end position="1527"/>
    </location>
</feature>
<dbReference type="GO" id="GO:0003755">
    <property type="term" value="F:peptidyl-prolyl cis-trans isomerase activity"/>
    <property type="evidence" value="ECO:0007669"/>
    <property type="project" value="UniProtKB-KW"/>
</dbReference>
<dbReference type="GO" id="GO:0016020">
    <property type="term" value="C:membrane"/>
    <property type="evidence" value="ECO:0007669"/>
    <property type="project" value="InterPro"/>
</dbReference>
<evidence type="ECO:0000256" key="1">
    <source>
        <dbReference type="ARBA" id="ARBA00013194"/>
    </source>
</evidence>
<evidence type="ECO:0000313" key="7">
    <source>
        <dbReference type="Proteomes" id="UP000320672"/>
    </source>
</evidence>
<dbReference type="InterPro" id="IPR013783">
    <property type="entry name" value="Ig-like_fold"/>
</dbReference>
<feature type="compositionally biased region" description="Polar residues" evidence="4">
    <location>
        <begin position="1510"/>
        <end position="1521"/>
    </location>
</feature>
<dbReference type="SUPFAM" id="SSF50891">
    <property type="entry name" value="Cyclophilin-like"/>
    <property type="match status" value="1"/>
</dbReference>
<dbReference type="NCBIfam" id="NF012211">
    <property type="entry name" value="tand_rpt_95"/>
    <property type="match status" value="3"/>
</dbReference>
<keyword evidence="3 6" id="KW-0413">Isomerase</keyword>
<evidence type="ECO:0000313" key="6">
    <source>
        <dbReference type="EMBL" id="QDS93782.1"/>
    </source>
</evidence>
<evidence type="ECO:0000256" key="4">
    <source>
        <dbReference type="SAM" id="MobiDB-lite"/>
    </source>
</evidence>
<dbReference type="SUPFAM" id="SSF49313">
    <property type="entry name" value="Cadherin-like"/>
    <property type="match status" value="1"/>
</dbReference>
<evidence type="ECO:0000256" key="3">
    <source>
        <dbReference type="ARBA" id="ARBA00023235"/>
    </source>
</evidence>
<gene>
    <name evidence="6" type="primary">ppiB_3</name>
    <name evidence="6" type="ORF">FF011L_25550</name>
</gene>
<keyword evidence="7" id="KW-1185">Reference proteome</keyword>
<dbReference type="RefSeq" id="WP_145351879.1">
    <property type="nucleotide sequence ID" value="NZ_CP036262.1"/>
</dbReference>
<dbReference type="CDD" id="cd00317">
    <property type="entry name" value="cyclophilin"/>
    <property type="match status" value="1"/>
</dbReference>
<proteinExistence type="predicted"/>
<accession>A0A517MFW6</accession>
<dbReference type="EC" id="5.2.1.8" evidence="1"/>
<dbReference type="OrthoDB" id="270889at2"/>
<dbReference type="PANTHER" id="PTHR45625:SF4">
    <property type="entry name" value="PEPTIDYLPROLYL ISOMERASE DOMAIN AND WD REPEAT-CONTAINING PROTEIN 1"/>
    <property type="match status" value="1"/>
</dbReference>
<sequence>MMVFSPNRVLFLQVFSVTQTPRNSQVAKSNFASSNSAGSRGRSFLRRLLMGNSTSTSGETKRRGLRLESLEGRQMLAGDVELFSTNGIGETDQNDGSSGDQLSIVNSTAQGEPAVDLVAFAKLLKDQGVVFYGADWCEVCTAQKELFEDGKNELPFVEVTDGSQQPNAVATANGITVYPTWDFDAQTRVTGLLTLQQIADHAGITIPQSEDPTFANVEDQTVAIGSPIHVPIDAYDPNGGPLTVTATVADPDMLEAIVLQGNRSLRLNVEGYGEMVFELFEQRAERPASRVIELAQSGFYDGLTFHRVDNTFVLQGGDPNGNGTGGSTLGDFDDQYHPELQHTTRGVLSYAKSTDDTNDSQFFILEGNAQQLDFNHSVFGQLVEGEKVREGISRVSVNADKLPDTPVVFESATIFTDTENSVVMLRPTGNSTGSTTVTFTVTDSDGNSYSQVVNVTVGADTYNAQPYLADIPEVVAPQGTPAQFQLSSTDLEADAVEYIAEIDATDTSGSTVSVSATGLVTVTPPAGFSGTVNLGVAVRPDANATQPTVNSTPIDIQFLSVSFSTGAPTSVDLASASDTGTSSTDNVTGASSLTFNVTGVSPGSTVELLVNGTVVGIGSATSDTVSITTQNFETLGNGNYSVTARQRGSDNVNSAESPALNLVFDNVSPATITAAIPQSANVGSLYTANLVHPEEGTGLIYGLASAPTGAIIDSATGLIEWTPTESQLGSQSFAVTLTDSAGNTRTQAFQVEVQSAAIGSIVLTVTDLDGNAISSVAPGQDFLLHFSANDNRSNAFADGVFGAYTDITFDSALAEPIADNPITFNTELVPTLVQGTIGDGIIDELGGFRLNVVNPPLLEIATIRFTAKQSGQITFASNQPDTNGTDFLLLNQEDDIEFDEVAFGSVSLAISASFSAINDSFTVTEDSTNNSLDVVANDVIHSGSETLSLKSVGTPDSGGSASVVNGNVQYTPASDFSGTETLTYVVQDSNGVEQTATATISVTAVNDPPSAVPDTFTVDRNSTANRLTPLSNDSGLPDTGETLTITAVGTSTAGGTITIEAGGGAILYTPPADFSGGDTFTYTISDGTLTSQASIVVSVSTANPPPTAVDDAFTVQEDAAAAEFDVLANDSNDDPDETFSLTSVGSSSNGSSVSLSSDGTRVVYAPAANFFGSEHISYTITDSNGATAVGTITFTVTGSNDAPPGGNVTTSIVKGGSGVTVFVPSDAGTNVDGASEVVTITSVGTPSGGGTASIAADGKSVQYTPSSASFVGTETISYTVTDAGGLTATGVITVSVLDYIPRDFVFSAPLPNSGLILTAQLTGTTQFGDSVSVSAVADPNTGLITFADQAPGSYQVEVPAIPFLIGNEDAQQIAFESAEADGDREAEAIFIGEIHPSFLSLRDTAALAPARGTFAAVSPGETSLFVLPTGQNSDLTNPVITMNDDGTEIDIAVTDDSGTRVHQVVDIDSDTSDHEVRGLSDDVRLLRVNLQQAFATTAAATSDSTQLASGESQPQGESSASLGDGVVPTVNLGQNQSISVNNPETSSSLASIAQQRTDAIDSAMADVAEPGTQPATAETYLTEEGTSEIDPSAVDDTLALLGDE</sequence>
<dbReference type="Gene3D" id="2.60.40.10">
    <property type="entry name" value="Immunoglobulins"/>
    <property type="match status" value="2"/>
</dbReference>
<feature type="region of interest" description="Disordered" evidence="4">
    <location>
        <begin position="1129"/>
        <end position="1156"/>
    </location>
</feature>
<dbReference type="InterPro" id="IPR044666">
    <property type="entry name" value="Cyclophilin_A-like"/>
</dbReference>
<dbReference type="PROSITE" id="PS50072">
    <property type="entry name" value="CSA_PPIASE_2"/>
    <property type="match status" value="1"/>
</dbReference>
<dbReference type="Proteomes" id="UP000320672">
    <property type="component" value="Chromosome"/>
</dbReference>
<dbReference type="InterPro" id="IPR044016">
    <property type="entry name" value="Big_13"/>
</dbReference>
<dbReference type="KEGG" id="rml:FF011L_25550"/>
<dbReference type="Pfam" id="PF19077">
    <property type="entry name" value="Big_13"/>
    <property type="match status" value="1"/>
</dbReference>
<dbReference type="Gene3D" id="2.40.100.10">
    <property type="entry name" value="Cyclophilin-like"/>
    <property type="match status" value="1"/>
</dbReference>